<organism evidence="2 3">
    <name type="scientific">Spiroplasma culicicola AES-1</name>
    <dbReference type="NCBI Taxonomy" id="1276246"/>
    <lineage>
        <taxon>Bacteria</taxon>
        <taxon>Bacillati</taxon>
        <taxon>Mycoplasmatota</taxon>
        <taxon>Mollicutes</taxon>
        <taxon>Entomoplasmatales</taxon>
        <taxon>Spiroplasmataceae</taxon>
        <taxon>Spiroplasma</taxon>
    </lineage>
</organism>
<keyword evidence="1" id="KW-0812">Transmembrane</keyword>
<evidence type="ECO:0000313" key="3">
    <source>
        <dbReference type="Proteomes" id="UP000019267"/>
    </source>
</evidence>
<accession>W6AHR0</accession>
<dbReference type="AlphaFoldDB" id="W6AHR0"/>
<dbReference type="EMBL" id="CP006681">
    <property type="protein sequence ID" value="AHI53219.1"/>
    <property type="molecule type" value="Genomic_DNA"/>
</dbReference>
<dbReference type="STRING" id="1276246.SCULI_v1c08790"/>
<keyword evidence="3" id="KW-1185">Reference proteome</keyword>
<proteinExistence type="predicted"/>
<dbReference type="OrthoDB" id="390366at2"/>
<name>W6AHR0_9MOLU</name>
<dbReference type="Proteomes" id="UP000019267">
    <property type="component" value="Chromosome"/>
</dbReference>
<evidence type="ECO:0008006" key="4">
    <source>
        <dbReference type="Google" id="ProtNLM"/>
    </source>
</evidence>
<sequence length="97" mass="11002">MKNKKKKIKGENKFGVFNGSVINSDTLAYDQEFVVEEYSDDSLTISEIDKASLASKRELKNDVKVKSKRKFNTLIFKIIAYVIVLLIIVGIIVFISI</sequence>
<keyword evidence="1" id="KW-1133">Transmembrane helix</keyword>
<dbReference type="KEGG" id="scq:SCULI_v1c08790"/>
<reference evidence="2 3" key="1">
    <citation type="journal article" date="2014" name="Genome Biol. Evol.">
        <title>Molecular evolution of the substrate utilization strategies and putative virulence factors in mosquito-associated Spiroplasma species.</title>
        <authorList>
            <person name="Chang T.H."/>
            <person name="Lo W.S."/>
            <person name="Ku C."/>
            <person name="Chen L.L."/>
            <person name="Kuo C.H."/>
        </authorList>
    </citation>
    <scope>NUCLEOTIDE SEQUENCE [LARGE SCALE GENOMIC DNA]</scope>
    <source>
        <strain evidence="2">AES-1</strain>
    </source>
</reference>
<feature type="transmembrane region" description="Helical" evidence="1">
    <location>
        <begin position="74"/>
        <end position="95"/>
    </location>
</feature>
<evidence type="ECO:0000256" key="1">
    <source>
        <dbReference type="SAM" id="Phobius"/>
    </source>
</evidence>
<gene>
    <name evidence="2" type="ORF">SCULI_v1c08790</name>
</gene>
<keyword evidence="1" id="KW-0472">Membrane</keyword>
<protein>
    <recommendedName>
        <fullName evidence="4">Transmembrane protein</fullName>
    </recommendedName>
</protein>
<evidence type="ECO:0000313" key="2">
    <source>
        <dbReference type="EMBL" id="AHI53219.1"/>
    </source>
</evidence>
<dbReference type="PATRIC" id="fig|1276246.3.peg.874"/>
<dbReference type="HOGENOM" id="CLU_2345269_0_0_14"/>
<dbReference type="RefSeq" id="WP_025363444.1">
    <property type="nucleotide sequence ID" value="NZ_CP006681.1"/>
</dbReference>